<reference evidence="3 4" key="1">
    <citation type="submission" date="2023-11" db="EMBL/GenBank/DDBJ databases">
        <title>An acidophilic fungus is an integral part of prey digestion in a carnivorous sundew plant.</title>
        <authorList>
            <person name="Tsai I.J."/>
        </authorList>
    </citation>
    <scope>NUCLEOTIDE SEQUENCE [LARGE SCALE GENOMIC DNA]</scope>
    <source>
        <strain evidence="3">169a</strain>
    </source>
</reference>
<evidence type="ECO:0000256" key="1">
    <source>
        <dbReference type="ARBA" id="ARBA00022801"/>
    </source>
</evidence>
<dbReference type="SUPFAM" id="SSF48208">
    <property type="entry name" value="Six-hairpin glycosidases"/>
    <property type="match status" value="1"/>
</dbReference>
<keyword evidence="4" id="KW-1185">Reference proteome</keyword>
<keyword evidence="1" id="KW-0378">Hydrolase</keyword>
<evidence type="ECO:0000313" key="4">
    <source>
        <dbReference type="Proteomes" id="UP001303373"/>
    </source>
</evidence>
<sequence>MAPSVADTIPPDSPSSDDEASVMALYSASAAAKIWGVASRALNQESPPSSIPEYTPPSGTEYVMSDVDFWTSGFFPGSLCLLYERQRRWPHTCSVETCHNSTLQPSHLKLRHACHWWSENLHKQAARTDTHDLGFMIQPWARVLWQLDGDVRSRDSLIKAAYSLASRFDPTTNCIRSWDTCFTKRYSFADPSKDFLVIIDSMMNIDLLYWVANLTEDRKLSDIASAHASTILKSNIREDNSTWHVVNFDQKTGRIKQRMTNQGYSDDSCWTRGQAWGIVGFAQCYGWTGNEDYLQASCKLADYFLDRLPSDYVPPWDFDAPKPAPRDTSAAMVAAYGMLLLYEVMPEAERFLAAAIRITAAVVRTSMNAEASFVTAASGAEAVDLGGSDTILMHATINNYEYAPRRWADHGLVYADYFFLLVGNKLLEMGKYECLE</sequence>
<dbReference type="AlphaFoldDB" id="A0AAQ3R677"/>
<accession>A0AAQ3R677</accession>
<comment type="similarity">
    <text evidence="2">Belongs to the glycosyl hydrolase 88 family.</text>
</comment>
<dbReference type="InterPro" id="IPR008928">
    <property type="entry name" value="6-hairpin_glycosidase_sf"/>
</dbReference>
<dbReference type="InterPro" id="IPR012341">
    <property type="entry name" value="6hp_glycosidase-like_sf"/>
</dbReference>
<dbReference type="InterPro" id="IPR052369">
    <property type="entry name" value="UG_Glycosaminoglycan_Hydrolase"/>
</dbReference>
<evidence type="ECO:0000313" key="3">
    <source>
        <dbReference type="EMBL" id="WPG99113.1"/>
    </source>
</evidence>
<dbReference type="GO" id="GO:0000272">
    <property type="term" value="P:polysaccharide catabolic process"/>
    <property type="evidence" value="ECO:0007669"/>
    <property type="project" value="TreeGrafter"/>
</dbReference>
<name>A0AAQ3R677_9PEZI</name>
<organism evidence="3 4">
    <name type="scientific">Acrodontium crateriforme</name>
    <dbReference type="NCBI Taxonomy" id="150365"/>
    <lineage>
        <taxon>Eukaryota</taxon>
        <taxon>Fungi</taxon>
        <taxon>Dikarya</taxon>
        <taxon>Ascomycota</taxon>
        <taxon>Pezizomycotina</taxon>
        <taxon>Dothideomycetes</taxon>
        <taxon>Dothideomycetidae</taxon>
        <taxon>Mycosphaerellales</taxon>
        <taxon>Teratosphaeriaceae</taxon>
        <taxon>Acrodontium</taxon>
    </lineage>
</organism>
<dbReference type="GO" id="GO:0052757">
    <property type="term" value="F:chondroitin hydrolase activity"/>
    <property type="evidence" value="ECO:0007669"/>
    <property type="project" value="TreeGrafter"/>
</dbReference>
<dbReference type="PANTHER" id="PTHR36845:SF1">
    <property type="entry name" value="HYDROLASE, PUTATIVE (AFU_ORTHOLOGUE AFUA_7G05090)-RELATED"/>
    <property type="match status" value="1"/>
</dbReference>
<proteinExistence type="inferred from homology"/>
<dbReference type="PANTHER" id="PTHR36845">
    <property type="entry name" value="HYDROLASE, PUTATIVE (AFU_ORTHOLOGUE AFUA_7G05090)-RELATED"/>
    <property type="match status" value="1"/>
</dbReference>
<dbReference type="Gene3D" id="1.50.10.10">
    <property type="match status" value="1"/>
</dbReference>
<protein>
    <recommendedName>
        <fullName evidence="5">Glucuronyl hydrolase</fullName>
    </recommendedName>
</protein>
<dbReference type="Proteomes" id="UP001303373">
    <property type="component" value="Chromosome 3"/>
</dbReference>
<evidence type="ECO:0008006" key="5">
    <source>
        <dbReference type="Google" id="ProtNLM"/>
    </source>
</evidence>
<dbReference type="EMBL" id="CP138582">
    <property type="protein sequence ID" value="WPG99113.1"/>
    <property type="molecule type" value="Genomic_DNA"/>
</dbReference>
<gene>
    <name evidence="3" type="ORF">R9X50_00192300</name>
</gene>
<evidence type="ECO:0000256" key="2">
    <source>
        <dbReference type="ARBA" id="ARBA00038358"/>
    </source>
</evidence>